<dbReference type="GO" id="GO:0032511">
    <property type="term" value="P:late endosome to vacuole transport via multivesicular body sorting pathway"/>
    <property type="evidence" value="ECO:0007669"/>
    <property type="project" value="TreeGrafter"/>
</dbReference>
<dbReference type="GO" id="GO:0009898">
    <property type="term" value="C:cytoplasmic side of plasma membrane"/>
    <property type="evidence" value="ECO:0007669"/>
    <property type="project" value="TreeGrafter"/>
</dbReference>
<accession>A0AAF0EY19</accession>
<keyword evidence="1" id="KW-0175">Coiled coil</keyword>
<proteinExistence type="predicted"/>
<dbReference type="InterPro" id="IPR005024">
    <property type="entry name" value="Snf7_fam"/>
</dbReference>
<dbReference type="AlphaFoldDB" id="A0AAF0EY19"/>
<dbReference type="Gene3D" id="6.10.140.1230">
    <property type="match status" value="1"/>
</dbReference>
<dbReference type="GO" id="GO:0006900">
    <property type="term" value="P:vesicle budding from membrane"/>
    <property type="evidence" value="ECO:0007669"/>
    <property type="project" value="TreeGrafter"/>
</dbReference>
<feature type="coiled-coil region" evidence="1">
    <location>
        <begin position="248"/>
        <end position="282"/>
    </location>
</feature>
<dbReference type="EMBL" id="CP119958">
    <property type="protein sequence ID" value="WFD37284.1"/>
    <property type="molecule type" value="Genomic_DNA"/>
</dbReference>
<evidence type="ECO:0000313" key="3">
    <source>
        <dbReference type="EMBL" id="WFD37284.1"/>
    </source>
</evidence>
<gene>
    <name evidence="3" type="ORF">MJAP1_000228</name>
</gene>
<dbReference type="RefSeq" id="XP_060120181.1">
    <property type="nucleotide sequence ID" value="XM_060264198.1"/>
</dbReference>
<dbReference type="GO" id="GO:0000815">
    <property type="term" value="C:ESCRT III complex"/>
    <property type="evidence" value="ECO:0007669"/>
    <property type="project" value="TreeGrafter"/>
</dbReference>
<protein>
    <recommendedName>
        <fullName evidence="5">Charged multivesicular body protein 7</fullName>
    </recommendedName>
</protein>
<feature type="region of interest" description="Disordered" evidence="2">
    <location>
        <begin position="398"/>
        <end position="464"/>
    </location>
</feature>
<evidence type="ECO:0008006" key="5">
    <source>
        <dbReference type="Google" id="ProtNLM"/>
    </source>
</evidence>
<organism evidence="3 4">
    <name type="scientific">Malassezia japonica</name>
    <dbReference type="NCBI Taxonomy" id="223818"/>
    <lineage>
        <taxon>Eukaryota</taxon>
        <taxon>Fungi</taxon>
        <taxon>Dikarya</taxon>
        <taxon>Basidiomycota</taxon>
        <taxon>Ustilaginomycotina</taxon>
        <taxon>Malasseziomycetes</taxon>
        <taxon>Malasseziales</taxon>
        <taxon>Malasseziaceae</taxon>
        <taxon>Malassezia</taxon>
    </lineage>
</organism>
<dbReference type="PANTHER" id="PTHR22761:SF96">
    <property type="entry name" value="BCDNA.GH08385"/>
    <property type="match status" value="1"/>
</dbReference>
<dbReference type="GO" id="GO:0005771">
    <property type="term" value="C:multivesicular body"/>
    <property type="evidence" value="ECO:0007669"/>
    <property type="project" value="TreeGrafter"/>
</dbReference>
<dbReference type="Proteomes" id="UP001217754">
    <property type="component" value="Chromosome 1"/>
</dbReference>
<sequence>MSLAAYVQSLPEARGSGDALVSLYADLSGTRASNPGAFRAKVEWWARTLGHVLWTGLLPSAVTLAVDEALPNAFALASAGRPMCIAVVLDELAREGKVMRRSAFLERAPLQQRASFASTLVDYLAKPAWRAAARLWTESEAIGDEAVWAEMRGEWVFLHNVERAAELYRKKMDRIASVLDTVVTRTELYAQLAALRDESGHPHLSPRDCEVVARYLERDMRVLVVDGEIVKLLRPGDARTIGETEKGVLAVRQMQQKLTQQVDELEERVQKAHARIVAALRSKQPEATAKAYLRTKKQLEDLLAKRVGALETVSSMLLKMEQAVGDAEVVRTYETSAAALRSILADPALQPERVDATMDQLAEAVGDSDELHAAITSGSGVDDEEIARELEQLAIDAEGKGQGESSLEKPAEKPAEPAQSTAEPAPSTAEPADESERRFPSAPQHTPPSQPAPATSTPSRHLAS</sequence>
<evidence type="ECO:0000313" key="4">
    <source>
        <dbReference type="Proteomes" id="UP001217754"/>
    </source>
</evidence>
<reference evidence="3" key="1">
    <citation type="submission" date="2023-03" db="EMBL/GenBank/DDBJ databases">
        <title>Mating type loci evolution in Malassezia.</title>
        <authorList>
            <person name="Coelho M.A."/>
        </authorList>
    </citation>
    <scope>NUCLEOTIDE SEQUENCE</scope>
    <source>
        <strain evidence="3">CBS 9431</strain>
    </source>
</reference>
<evidence type="ECO:0000256" key="2">
    <source>
        <dbReference type="SAM" id="MobiDB-lite"/>
    </source>
</evidence>
<keyword evidence="4" id="KW-1185">Reference proteome</keyword>
<dbReference type="PANTHER" id="PTHR22761">
    <property type="entry name" value="CHARGED MULTIVESICULAR BODY PROTEIN"/>
    <property type="match status" value="1"/>
</dbReference>
<evidence type="ECO:0000256" key="1">
    <source>
        <dbReference type="SAM" id="Coils"/>
    </source>
</evidence>
<feature type="compositionally biased region" description="Low complexity" evidence="2">
    <location>
        <begin position="420"/>
        <end position="430"/>
    </location>
</feature>
<name>A0AAF0EY19_9BASI</name>
<feature type="compositionally biased region" description="Basic and acidic residues" evidence="2">
    <location>
        <begin position="398"/>
        <end position="415"/>
    </location>
</feature>
<dbReference type="Pfam" id="PF03357">
    <property type="entry name" value="Snf7"/>
    <property type="match status" value="1"/>
</dbReference>
<dbReference type="GeneID" id="85223877"/>
<feature type="compositionally biased region" description="Low complexity" evidence="2">
    <location>
        <begin position="452"/>
        <end position="464"/>
    </location>
</feature>